<evidence type="ECO:0000313" key="3">
    <source>
        <dbReference type="Proteomes" id="UP000249422"/>
    </source>
</evidence>
<keyword evidence="1" id="KW-0812">Transmembrane</keyword>
<keyword evidence="1" id="KW-0472">Membrane</keyword>
<protein>
    <submittedName>
        <fullName evidence="2">Uncharacterized protein</fullName>
    </submittedName>
</protein>
<feature type="transmembrane region" description="Helical" evidence="1">
    <location>
        <begin position="20"/>
        <end position="42"/>
    </location>
</feature>
<organism evidence="2 3">
    <name type="scientific">Aeromonas salmonicida</name>
    <dbReference type="NCBI Taxonomy" id="645"/>
    <lineage>
        <taxon>Bacteria</taxon>
        <taxon>Pseudomonadati</taxon>
        <taxon>Pseudomonadota</taxon>
        <taxon>Gammaproteobacteria</taxon>
        <taxon>Aeromonadales</taxon>
        <taxon>Aeromonadaceae</taxon>
        <taxon>Aeromonas</taxon>
    </lineage>
</organism>
<reference evidence="2 3" key="1">
    <citation type="submission" date="2018-06" db="EMBL/GenBank/DDBJ databases">
        <title>Freshwater and sediment microbial communities from various areas in North America, analyzing microbe dynamics in response to fracking.</title>
        <authorList>
            <person name="Lamendella R."/>
        </authorList>
    </citation>
    <scope>NUCLEOTIDE SEQUENCE [LARGE SCALE GENOMIC DNA]</scope>
    <source>
        <strain evidence="2 3">17</strain>
    </source>
</reference>
<keyword evidence="1" id="KW-1133">Transmembrane helix</keyword>
<gene>
    <name evidence="2" type="ORF">DEU50_12510</name>
</gene>
<name>A0AAX1PCV2_AERSA</name>
<dbReference type="AlphaFoldDB" id="A0AAX1PCV2"/>
<sequence>MDRCDKVALLKSLRRRHQIVCSVIAILLISIGVAGVTARLGLLLMSPLFIIAICVLVDAFLPQVSWFFCVRDVRDILGLRKR</sequence>
<evidence type="ECO:0000256" key="1">
    <source>
        <dbReference type="SAM" id="Phobius"/>
    </source>
</evidence>
<comment type="caution">
    <text evidence="2">The sequence shown here is derived from an EMBL/GenBank/DDBJ whole genome shotgun (WGS) entry which is preliminary data.</text>
</comment>
<feature type="transmembrane region" description="Helical" evidence="1">
    <location>
        <begin position="48"/>
        <end position="70"/>
    </location>
</feature>
<evidence type="ECO:0000313" key="2">
    <source>
        <dbReference type="EMBL" id="RAI99303.1"/>
    </source>
</evidence>
<proteinExistence type="predicted"/>
<accession>A0AAX1PCV2</accession>
<dbReference type="Proteomes" id="UP000249422">
    <property type="component" value="Unassembled WGS sequence"/>
</dbReference>
<dbReference type="EMBL" id="QLLM01000025">
    <property type="protein sequence ID" value="RAI99303.1"/>
    <property type="molecule type" value="Genomic_DNA"/>
</dbReference>